<accession>A0ABV2M528</accession>
<evidence type="ECO:0000313" key="4">
    <source>
        <dbReference type="Proteomes" id="UP001549106"/>
    </source>
</evidence>
<gene>
    <name evidence="3" type="ORF">ABID24_001824</name>
</gene>
<feature type="region of interest" description="Disordered" evidence="1">
    <location>
        <begin position="28"/>
        <end position="98"/>
    </location>
</feature>
<proteinExistence type="predicted"/>
<keyword evidence="4" id="KW-1185">Reference proteome</keyword>
<dbReference type="EMBL" id="JBEPMJ010000012">
    <property type="protein sequence ID" value="MET3750572.1"/>
    <property type="molecule type" value="Genomic_DNA"/>
</dbReference>
<evidence type="ECO:0000256" key="1">
    <source>
        <dbReference type="SAM" id="MobiDB-lite"/>
    </source>
</evidence>
<feature type="compositionally biased region" description="Acidic residues" evidence="1">
    <location>
        <begin position="202"/>
        <end position="237"/>
    </location>
</feature>
<sequence>MNNKKMIAVFIALGMTMMCFSGCSLTEESTSAPTAAPSPQATATAAPKATATPTPKATATPKPSSTGSQSSAGSQSGSSSSSQTGNNSGNSSSGNEAEEEYEIQYISGNVMTNDDTSMTIETGSDGNFYEMTFDISDAEVNIEENEVVGASSLRTSLNVDVDYYVKDGMNIATYIHSDGIEYFSPSFLYKYEQEQQMQENSQDYDDSSDYEEPQDSGDTEDYGEDYVDEDANSEADY</sequence>
<feature type="signal peptide" evidence="2">
    <location>
        <begin position="1"/>
        <end position="21"/>
    </location>
</feature>
<reference evidence="3 4" key="1">
    <citation type="submission" date="2024-06" db="EMBL/GenBank/DDBJ databases">
        <title>Genomic Encyclopedia of Type Strains, Phase IV (KMG-IV): sequencing the most valuable type-strain genomes for metagenomic binning, comparative biology and taxonomic classification.</title>
        <authorList>
            <person name="Goeker M."/>
        </authorList>
    </citation>
    <scope>NUCLEOTIDE SEQUENCE [LARGE SCALE GENOMIC DNA]</scope>
    <source>
        <strain evidence="3 4">DSM 29492</strain>
    </source>
</reference>
<feature type="region of interest" description="Disordered" evidence="1">
    <location>
        <begin position="193"/>
        <end position="237"/>
    </location>
</feature>
<protein>
    <submittedName>
        <fullName evidence="3">Uncharacterized protein</fullName>
    </submittedName>
</protein>
<feature type="chain" id="PRO_5046829016" evidence="2">
    <location>
        <begin position="22"/>
        <end position="237"/>
    </location>
</feature>
<dbReference type="Proteomes" id="UP001549106">
    <property type="component" value="Unassembled WGS sequence"/>
</dbReference>
<evidence type="ECO:0000313" key="3">
    <source>
        <dbReference type="EMBL" id="MET3750572.1"/>
    </source>
</evidence>
<dbReference type="RefSeq" id="WP_178709208.1">
    <property type="nucleotide sequence ID" value="NZ_BAABXP010000001.1"/>
</dbReference>
<feature type="compositionally biased region" description="Low complexity" evidence="1">
    <location>
        <begin position="29"/>
        <end position="95"/>
    </location>
</feature>
<name>A0ABV2M528_9FIRM</name>
<organism evidence="3 4">
    <name type="scientific">Blautia caecimuris</name>
    <dbReference type="NCBI Taxonomy" id="1796615"/>
    <lineage>
        <taxon>Bacteria</taxon>
        <taxon>Bacillati</taxon>
        <taxon>Bacillota</taxon>
        <taxon>Clostridia</taxon>
        <taxon>Lachnospirales</taxon>
        <taxon>Lachnospiraceae</taxon>
        <taxon>Blautia</taxon>
    </lineage>
</organism>
<keyword evidence="2" id="KW-0732">Signal</keyword>
<comment type="caution">
    <text evidence="3">The sequence shown here is derived from an EMBL/GenBank/DDBJ whole genome shotgun (WGS) entry which is preliminary data.</text>
</comment>
<evidence type="ECO:0000256" key="2">
    <source>
        <dbReference type="SAM" id="SignalP"/>
    </source>
</evidence>